<dbReference type="KEGG" id="amob:HG15A2_17390"/>
<gene>
    <name evidence="1" type="ORF">HG15A2_17390</name>
</gene>
<dbReference type="Proteomes" id="UP000319852">
    <property type="component" value="Chromosome"/>
</dbReference>
<dbReference type="EMBL" id="CP036263">
    <property type="protein sequence ID" value="QDS98460.1"/>
    <property type="molecule type" value="Genomic_DNA"/>
</dbReference>
<dbReference type="PROSITE" id="PS00018">
    <property type="entry name" value="EF_HAND_1"/>
    <property type="match status" value="1"/>
</dbReference>
<evidence type="ECO:0000313" key="1">
    <source>
        <dbReference type="EMBL" id="QDS98460.1"/>
    </source>
</evidence>
<keyword evidence="2" id="KW-1185">Reference proteome</keyword>
<proteinExistence type="predicted"/>
<name>A0A517MUA3_9BACT</name>
<dbReference type="OrthoDB" id="272551at2"/>
<protein>
    <submittedName>
        <fullName evidence="1">Uncharacterized protein</fullName>
    </submittedName>
</protein>
<accession>A0A517MUA3</accession>
<reference evidence="1 2" key="1">
    <citation type="submission" date="2019-02" db="EMBL/GenBank/DDBJ databases">
        <title>Deep-cultivation of Planctomycetes and their phenomic and genomic characterization uncovers novel biology.</title>
        <authorList>
            <person name="Wiegand S."/>
            <person name="Jogler M."/>
            <person name="Boedeker C."/>
            <person name="Pinto D."/>
            <person name="Vollmers J."/>
            <person name="Rivas-Marin E."/>
            <person name="Kohn T."/>
            <person name="Peeters S.H."/>
            <person name="Heuer A."/>
            <person name="Rast P."/>
            <person name="Oberbeckmann S."/>
            <person name="Bunk B."/>
            <person name="Jeske O."/>
            <person name="Meyerdierks A."/>
            <person name="Storesund J.E."/>
            <person name="Kallscheuer N."/>
            <person name="Luecker S."/>
            <person name="Lage O.M."/>
            <person name="Pohl T."/>
            <person name="Merkel B.J."/>
            <person name="Hornburger P."/>
            <person name="Mueller R.-W."/>
            <person name="Bruemmer F."/>
            <person name="Labrenz M."/>
            <person name="Spormann A.M."/>
            <person name="Op den Camp H."/>
            <person name="Overmann J."/>
            <person name="Amann R."/>
            <person name="Jetten M.S.M."/>
            <person name="Mascher T."/>
            <person name="Medema M.H."/>
            <person name="Devos D.P."/>
            <person name="Kaster A.-K."/>
            <person name="Ovreas L."/>
            <person name="Rohde M."/>
            <person name="Galperin M.Y."/>
            <person name="Jogler C."/>
        </authorList>
    </citation>
    <scope>NUCLEOTIDE SEQUENCE [LARGE SCALE GENOMIC DNA]</scope>
    <source>
        <strain evidence="1 2">HG15A2</strain>
    </source>
</reference>
<organism evidence="1 2">
    <name type="scientific">Adhaeretor mobilis</name>
    <dbReference type="NCBI Taxonomy" id="1930276"/>
    <lineage>
        <taxon>Bacteria</taxon>
        <taxon>Pseudomonadati</taxon>
        <taxon>Planctomycetota</taxon>
        <taxon>Planctomycetia</taxon>
        <taxon>Pirellulales</taxon>
        <taxon>Lacipirellulaceae</taxon>
        <taxon>Adhaeretor</taxon>
    </lineage>
</organism>
<sequence length="939" mass="96961">MAWSSFWRVTTLTLSGLLIVRMVLLTAMATAQFDAIYNLPGDTLPAIVGSNSQVNVGEGSGTGVIQFGETNSTSTNIELNVQGGTVTSVSNSYGGVTVNLYGSNNGNLRAYEGVVANYLTGVNELVIISYEGSEVNVLGGQNERVSLVGGTVKISGGTTGYMNLGNAATLGELYVTGGYLNDLYADEPSLVHQTGGAINRLVSTDDNQSTIFGGRIGSIWNTTYGGDVTIIGSQFELDGVPIAGLETVGNEISFVQPTIGGVLSAVLEDGSTIAIGVSNYDGEVAHDPLVLRRSTSPAASPSPINLPADPTPAGLRAGQVLTVGAGATLPPIFAAHRGSVVNLQAGGEIGHGFRATAATVNVSGGTLGPQSQVQPGTVVYQSGGRIGSEFTVLPGGTFAMSGGTIADGLQSFTTYGAVRGQGNVELYGGDFEINGVPVAGLDQPGASVELRLTINEWLTGVLADGTPIALSDMDSSGFGVSSHGIVTLVSQQPAAPVASNTILNHYAPELVGIRGDQTIQVLSGGSLGEDFNAGVGSMIRVDAGGSVGNNLEVTGGYVHLNGGSIGHEADLLNGSHLQLDSGSIEYNLHAYSGSSIEIQDGSTQSIQLGNETTASVYGGSVAVLSATAGSLATIKAGAFGSVSADSDNMTEDVPAEVNLVGATSGRLTSSDGSIVRMMGGLVDGHVGGSKSEISLSGGVWIDDTFDIRDTEIRVSGGIILGRLYLRDFISAPIPKLLLFGTEFYIDGQPVNLAEGESQSITERGIELSGVLSDGSTFEFDLSSQLFVDDYLSQTGELTITRVSRRQGDFSDDAAVDGEDFLSWQKAMSTGSLDADADHDGLVTEHDGTIWGVRYGTDYSRPGDQNHDGTVDGGDFLSWQADSQAIAKYDRTFLWHENFGGTYVAESAAHSVPEPSAMVAALLGGMTLGTTRRMRRGVSR</sequence>
<dbReference type="AlphaFoldDB" id="A0A517MUA3"/>
<dbReference type="RefSeq" id="WP_145059632.1">
    <property type="nucleotide sequence ID" value="NZ_CP036263.1"/>
</dbReference>
<dbReference type="InterPro" id="IPR018247">
    <property type="entry name" value="EF_Hand_1_Ca_BS"/>
</dbReference>
<evidence type="ECO:0000313" key="2">
    <source>
        <dbReference type="Proteomes" id="UP000319852"/>
    </source>
</evidence>